<evidence type="ECO:0000313" key="3">
    <source>
        <dbReference type="Proteomes" id="UP000009100"/>
    </source>
</evidence>
<dbReference type="STRING" id="575788.VS_1356"/>
<gene>
    <name evidence="2" type="ordered locus">VS_1356</name>
</gene>
<organism evidence="2 3">
    <name type="scientific">Vibrio atlanticus (strain LGP32)</name>
    <name type="common">Vibrio splendidus (strain Mel32)</name>
    <dbReference type="NCBI Taxonomy" id="575788"/>
    <lineage>
        <taxon>Bacteria</taxon>
        <taxon>Pseudomonadati</taxon>
        <taxon>Pseudomonadota</taxon>
        <taxon>Gammaproteobacteria</taxon>
        <taxon>Vibrionales</taxon>
        <taxon>Vibrionaceae</taxon>
        <taxon>Vibrio</taxon>
    </lineage>
</organism>
<evidence type="ECO:0000313" key="2">
    <source>
        <dbReference type="EMBL" id="CAV18516.1"/>
    </source>
</evidence>
<reference evidence="2 3" key="1">
    <citation type="submission" date="2009-02" db="EMBL/GenBank/DDBJ databases">
        <title>Vibrio splendidus str. LGP32 complete genome.</title>
        <authorList>
            <person name="Mazel D."/>
            <person name="Le Roux F."/>
        </authorList>
    </citation>
    <scope>NUCLEOTIDE SEQUENCE [LARGE SCALE GENOMIC DNA]</scope>
    <source>
        <strain evidence="2 3">LGP32</strain>
    </source>
</reference>
<dbReference type="KEGG" id="vsp:VS_1356"/>
<dbReference type="HOGENOM" id="CLU_3067546_0_0_6"/>
<dbReference type="EMBL" id="FM954972">
    <property type="protein sequence ID" value="CAV18516.1"/>
    <property type="molecule type" value="Genomic_DNA"/>
</dbReference>
<accession>B7VNE3</accession>
<proteinExistence type="predicted"/>
<evidence type="ECO:0000256" key="1">
    <source>
        <dbReference type="SAM" id="MobiDB-lite"/>
    </source>
</evidence>
<sequence>MLHYVKVETKEKAQVASETPRQTLKEKYSDKLENLESYLLGGTSRDSIKLPRT</sequence>
<dbReference type="AlphaFoldDB" id="B7VNE3"/>
<dbReference type="Proteomes" id="UP000009100">
    <property type="component" value="Chromosome 1"/>
</dbReference>
<name>B7VNE3_VIBA3</name>
<feature type="region of interest" description="Disordered" evidence="1">
    <location>
        <begin position="1"/>
        <end position="23"/>
    </location>
</feature>
<protein>
    <submittedName>
        <fullName evidence="2">Uncharacterized protein</fullName>
    </submittedName>
</protein>
<feature type="compositionally biased region" description="Basic and acidic residues" evidence="1">
    <location>
        <begin position="1"/>
        <end position="13"/>
    </location>
</feature>